<accession>A0ABU1S620</accession>
<dbReference type="RefSeq" id="WP_310008672.1">
    <property type="nucleotide sequence ID" value="NZ_JAVDTX010000008.1"/>
</dbReference>
<dbReference type="EMBL" id="JAVDTX010000008">
    <property type="protein sequence ID" value="MDR6846473.1"/>
    <property type="molecule type" value="Genomic_DNA"/>
</dbReference>
<proteinExistence type="predicted"/>
<dbReference type="Proteomes" id="UP001261871">
    <property type="component" value="Unassembled WGS sequence"/>
</dbReference>
<dbReference type="InterPro" id="IPR010870">
    <property type="entry name" value="Porin_O/P"/>
</dbReference>
<reference evidence="1 2" key="1">
    <citation type="submission" date="2023-07" db="EMBL/GenBank/DDBJ databases">
        <title>Sorghum-associated microbial communities from plants grown in Nebraska, USA.</title>
        <authorList>
            <person name="Schachtman D."/>
        </authorList>
    </citation>
    <scope>NUCLEOTIDE SEQUENCE [LARGE SCALE GENOMIC DNA]</scope>
    <source>
        <strain evidence="1 2">BE124</strain>
    </source>
</reference>
<name>A0ABU1S620_9FLAO</name>
<gene>
    <name evidence="1" type="ORF">J2W95_003192</name>
</gene>
<evidence type="ECO:0008006" key="3">
    <source>
        <dbReference type="Google" id="ProtNLM"/>
    </source>
</evidence>
<evidence type="ECO:0000313" key="2">
    <source>
        <dbReference type="Proteomes" id="UP001261871"/>
    </source>
</evidence>
<protein>
    <recommendedName>
        <fullName evidence="3">Phosphate-selective porin O and P</fullName>
    </recommendedName>
</protein>
<keyword evidence="2" id="KW-1185">Reference proteome</keyword>
<comment type="caution">
    <text evidence="1">The sequence shown here is derived from an EMBL/GenBank/DDBJ whole genome shotgun (WGS) entry which is preliminary data.</text>
</comment>
<dbReference type="Pfam" id="PF07396">
    <property type="entry name" value="Porin_O_P"/>
    <property type="match status" value="1"/>
</dbReference>
<organism evidence="1 2">
    <name type="scientific">Flavobacterium granuli</name>
    <dbReference type="NCBI Taxonomy" id="280093"/>
    <lineage>
        <taxon>Bacteria</taxon>
        <taxon>Pseudomonadati</taxon>
        <taxon>Bacteroidota</taxon>
        <taxon>Flavobacteriia</taxon>
        <taxon>Flavobacteriales</taxon>
        <taxon>Flavobacteriaceae</taxon>
        <taxon>Flavobacterium</taxon>
    </lineage>
</organism>
<evidence type="ECO:0000313" key="1">
    <source>
        <dbReference type="EMBL" id="MDR6846473.1"/>
    </source>
</evidence>
<sequence>MRKYFVFLIIGFFPIIVMAQIEQVEKQTTEGVLIIPDSLKSLIPVSKQSLLRDIDVIFNSRMAYNSHFMDGNHEISEFNVNQLRFEIKGKIHDKIFFRFRNRYTREPIPGNLDNISRSVDLAFLRIDLSQSTQLSFGKLCADWGGYEFDFNPIDILTYNDIIEYADNFLVGAGISHNFGDGNNSLSFQILNSRTKTYEEQYGNTAPPNINPSEYPLAAVVNWRGNFFNDKLETTYSYSFFNEAKGAHMNYFALGNKFKAKNFVLYYDFKYSDEGLDRKGIVSSIISSQYQYAAQEALYVENWIRAEYLVTPKINLLLTVMNCNHSWKDNPDPNGSSKLSTSYGLIPTIQYMPFKDFNIKFYVAYTARSYEYTTYAENAFGVKDYTTGLLGFGFIAPLLVL</sequence>